<comment type="caution">
    <text evidence="1">The sequence shown here is derived from an EMBL/GenBank/DDBJ whole genome shotgun (WGS) entry which is preliminary data.</text>
</comment>
<dbReference type="Proteomes" id="UP001428341">
    <property type="component" value="Unassembled WGS sequence"/>
</dbReference>
<keyword evidence="2" id="KW-1185">Reference proteome</keyword>
<evidence type="ECO:0000313" key="2">
    <source>
        <dbReference type="Proteomes" id="UP001428341"/>
    </source>
</evidence>
<dbReference type="AlphaFoldDB" id="A0AAP0QVE6"/>
<reference evidence="1 2" key="1">
    <citation type="submission" date="2024-05" db="EMBL/GenBank/DDBJ databases">
        <title>Haplotype-resolved chromosome-level genome assembly of Huyou (Citrus changshanensis).</title>
        <authorList>
            <person name="Miao C."/>
            <person name="Chen W."/>
            <person name="Wu Y."/>
            <person name="Wang L."/>
            <person name="Zhao S."/>
            <person name="Grierson D."/>
            <person name="Xu C."/>
            <person name="Chen K."/>
        </authorList>
    </citation>
    <scope>NUCLEOTIDE SEQUENCE [LARGE SCALE GENOMIC DNA]</scope>
    <source>
        <strain evidence="1">01-14</strain>
        <tissue evidence="1">Leaf</tissue>
    </source>
</reference>
<accession>A0AAP0QVE6</accession>
<name>A0AAP0QVE6_9ROSI</name>
<dbReference type="EMBL" id="JBCGBO010000003">
    <property type="protein sequence ID" value="KAK9216600.1"/>
    <property type="molecule type" value="Genomic_DNA"/>
</dbReference>
<gene>
    <name evidence="1" type="ORF">WN944_008610</name>
</gene>
<sequence>MAETICYFNKEALVIKAPKKSPLVLRTMVFTFCHGNPGHGLHFVLGSITSCFLKTGRLFTAGRNVHVILFDILPSCRCSDQGVDGLKHC</sequence>
<evidence type="ECO:0000313" key="1">
    <source>
        <dbReference type="EMBL" id="KAK9216600.1"/>
    </source>
</evidence>
<proteinExistence type="predicted"/>
<protein>
    <submittedName>
        <fullName evidence="1">Uncharacterized protein</fullName>
    </submittedName>
</protein>
<organism evidence="1 2">
    <name type="scientific">Citrus x changshan-huyou</name>
    <dbReference type="NCBI Taxonomy" id="2935761"/>
    <lineage>
        <taxon>Eukaryota</taxon>
        <taxon>Viridiplantae</taxon>
        <taxon>Streptophyta</taxon>
        <taxon>Embryophyta</taxon>
        <taxon>Tracheophyta</taxon>
        <taxon>Spermatophyta</taxon>
        <taxon>Magnoliopsida</taxon>
        <taxon>eudicotyledons</taxon>
        <taxon>Gunneridae</taxon>
        <taxon>Pentapetalae</taxon>
        <taxon>rosids</taxon>
        <taxon>malvids</taxon>
        <taxon>Sapindales</taxon>
        <taxon>Rutaceae</taxon>
        <taxon>Aurantioideae</taxon>
        <taxon>Citrus</taxon>
    </lineage>
</organism>